<accession>A0A7W8QSF5</accession>
<protein>
    <submittedName>
        <fullName evidence="5">DNA-binding Lrp family transcriptional regulator</fullName>
    </submittedName>
</protein>
<dbReference type="PROSITE" id="PS50956">
    <property type="entry name" value="HTH_ASNC_2"/>
    <property type="match status" value="1"/>
</dbReference>
<dbReference type="GO" id="GO:0043565">
    <property type="term" value="F:sequence-specific DNA binding"/>
    <property type="evidence" value="ECO:0007669"/>
    <property type="project" value="InterPro"/>
</dbReference>
<dbReference type="InterPro" id="IPR036388">
    <property type="entry name" value="WH-like_DNA-bd_sf"/>
</dbReference>
<reference evidence="5 6" key="1">
    <citation type="submission" date="2020-08" db="EMBL/GenBank/DDBJ databases">
        <title>Sequencing the genomes of 1000 actinobacteria strains.</title>
        <authorList>
            <person name="Klenk H.-P."/>
        </authorList>
    </citation>
    <scope>NUCLEOTIDE SEQUENCE [LARGE SCALE GENOMIC DNA]</scope>
    <source>
        <strain evidence="5 6">DSM 44551</strain>
    </source>
</reference>
<organism evidence="5 6">
    <name type="scientific">Nocardiopsis composta</name>
    <dbReference type="NCBI Taxonomy" id="157465"/>
    <lineage>
        <taxon>Bacteria</taxon>
        <taxon>Bacillati</taxon>
        <taxon>Actinomycetota</taxon>
        <taxon>Actinomycetes</taxon>
        <taxon>Streptosporangiales</taxon>
        <taxon>Nocardiopsidaceae</taxon>
        <taxon>Nocardiopsis</taxon>
    </lineage>
</organism>
<dbReference type="InterPro" id="IPR019887">
    <property type="entry name" value="Tscrpt_reg_AsnC/Lrp_C"/>
</dbReference>
<gene>
    <name evidence="5" type="ORF">HDA36_005147</name>
</gene>
<name>A0A7W8QSF5_9ACTN</name>
<dbReference type="Gene3D" id="3.30.70.920">
    <property type="match status" value="1"/>
</dbReference>
<comment type="caution">
    <text evidence="5">The sequence shown here is derived from an EMBL/GenBank/DDBJ whole genome shotgun (WGS) entry which is preliminary data.</text>
</comment>
<proteinExistence type="predicted"/>
<dbReference type="PROSITE" id="PS00519">
    <property type="entry name" value="HTH_ASNC_1"/>
    <property type="match status" value="1"/>
</dbReference>
<keyword evidence="3" id="KW-0804">Transcription</keyword>
<keyword evidence="2 5" id="KW-0238">DNA-binding</keyword>
<evidence type="ECO:0000256" key="1">
    <source>
        <dbReference type="ARBA" id="ARBA00023015"/>
    </source>
</evidence>
<dbReference type="PANTHER" id="PTHR30154">
    <property type="entry name" value="LEUCINE-RESPONSIVE REGULATORY PROTEIN"/>
    <property type="match status" value="1"/>
</dbReference>
<dbReference type="InterPro" id="IPR000485">
    <property type="entry name" value="AsnC-type_HTH_dom"/>
</dbReference>
<keyword evidence="6" id="KW-1185">Reference proteome</keyword>
<dbReference type="InterPro" id="IPR036390">
    <property type="entry name" value="WH_DNA-bd_sf"/>
</dbReference>
<dbReference type="InterPro" id="IPR019885">
    <property type="entry name" value="Tscrpt_reg_HTH_AsnC-type_CS"/>
</dbReference>
<dbReference type="Gene3D" id="1.10.10.10">
    <property type="entry name" value="Winged helix-like DNA-binding domain superfamily/Winged helix DNA-binding domain"/>
    <property type="match status" value="1"/>
</dbReference>
<dbReference type="EMBL" id="JACHDB010000001">
    <property type="protein sequence ID" value="MBB5435063.1"/>
    <property type="molecule type" value="Genomic_DNA"/>
</dbReference>
<dbReference type="PRINTS" id="PR00033">
    <property type="entry name" value="HTHASNC"/>
</dbReference>
<dbReference type="InterPro" id="IPR019888">
    <property type="entry name" value="Tscrpt_reg_AsnC-like"/>
</dbReference>
<dbReference type="GO" id="GO:0005829">
    <property type="term" value="C:cytosol"/>
    <property type="evidence" value="ECO:0007669"/>
    <property type="project" value="TreeGrafter"/>
</dbReference>
<dbReference type="Proteomes" id="UP000572635">
    <property type="component" value="Unassembled WGS sequence"/>
</dbReference>
<dbReference type="Pfam" id="PF01037">
    <property type="entry name" value="AsnC_trans_reg"/>
    <property type="match status" value="1"/>
</dbReference>
<evidence type="ECO:0000256" key="2">
    <source>
        <dbReference type="ARBA" id="ARBA00023125"/>
    </source>
</evidence>
<dbReference type="Pfam" id="PF13404">
    <property type="entry name" value="HTH_AsnC-type"/>
    <property type="match status" value="1"/>
</dbReference>
<dbReference type="SUPFAM" id="SSF54909">
    <property type="entry name" value="Dimeric alpha+beta barrel"/>
    <property type="match status" value="1"/>
</dbReference>
<dbReference type="SUPFAM" id="SSF46785">
    <property type="entry name" value="Winged helix' DNA-binding domain"/>
    <property type="match status" value="1"/>
</dbReference>
<dbReference type="InterPro" id="IPR011008">
    <property type="entry name" value="Dimeric_a/b-barrel"/>
</dbReference>
<dbReference type="GO" id="GO:0043200">
    <property type="term" value="P:response to amino acid"/>
    <property type="evidence" value="ECO:0007669"/>
    <property type="project" value="TreeGrafter"/>
</dbReference>
<evidence type="ECO:0000256" key="3">
    <source>
        <dbReference type="ARBA" id="ARBA00023163"/>
    </source>
</evidence>
<sequence>MGASVRLDRVDERIIAILGADARASFADIGAAVGLSASAAKRRVDRLVESGAIRGFTVVLEPASLGWTTEAYIEVYCRPRTSPAEIRAGLTGYAEVTAACTVTGEADAMVQVRARDMQHLEETIERICAEPFVVRTKSTLVLSRLVDQPMLAGTEQGRTTA</sequence>
<evidence type="ECO:0000259" key="4">
    <source>
        <dbReference type="PROSITE" id="PS50956"/>
    </source>
</evidence>
<keyword evidence="1" id="KW-0805">Transcription regulation</keyword>
<feature type="domain" description="HTH asnC-type" evidence="4">
    <location>
        <begin position="7"/>
        <end position="68"/>
    </location>
</feature>
<dbReference type="SMART" id="SM00344">
    <property type="entry name" value="HTH_ASNC"/>
    <property type="match status" value="1"/>
</dbReference>
<dbReference type="PANTHER" id="PTHR30154:SF45">
    <property type="entry name" value="TRANSCRIPTIONAL REGULATORY PROTEIN (PROBABLY ASNC-FAMILY)-RELATED"/>
    <property type="match status" value="1"/>
</dbReference>
<dbReference type="AlphaFoldDB" id="A0A7W8QSF5"/>
<evidence type="ECO:0000313" key="6">
    <source>
        <dbReference type="Proteomes" id="UP000572635"/>
    </source>
</evidence>
<evidence type="ECO:0000313" key="5">
    <source>
        <dbReference type="EMBL" id="MBB5435063.1"/>
    </source>
</evidence>